<dbReference type="InParanoid" id="T1F3A6"/>
<keyword evidence="4" id="KW-1185">Reference proteome</keyword>
<dbReference type="HOGENOM" id="CLU_937741_0_0_1"/>
<gene>
    <name evidence="3" type="primary">20203305</name>
    <name evidence="2" type="ORF">HELRODRAFT_170653</name>
</gene>
<evidence type="ECO:0000256" key="1">
    <source>
        <dbReference type="SAM" id="Phobius"/>
    </source>
</evidence>
<evidence type="ECO:0000313" key="4">
    <source>
        <dbReference type="Proteomes" id="UP000015101"/>
    </source>
</evidence>
<dbReference type="EMBL" id="AMQM01003633">
    <property type="status" value="NOT_ANNOTATED_CDS"/>
    <property type="molecule type" value="Genomic_DNA"/>
</dbReference>
<organism evidence="3 4">
    <name type="scientific">Helobdella robusta</name>
    <name type="common">Californian leech</name>
    <dbReference type="NCBI Taxonomy" id="6412"/>
    <lineage>
        <taxon>Eukaryota</taxon>
        <taxon>Metazoa</taxon>
        <taxon>Spiralia</taxon>
        <taxon>Lophotrochozoa</taxon>
        <taxon>Annelida</taxon>
        <taxon>Clitellata</taxon>
        <taxon>Hirudinea</taxon>
        <taxon>Rhynchobdellida</taxon>
        <taxon>Glossiphoniidae</taxon>
        <taxon>Helobdella</taxon>
    </lineage>
</organism>
<keyword evidence="1" id="KW-0812">Transmembrane</keyword>
<reference evidence="2 4" key="2">
    <citation type="journal article" date="2013" name="Nature">
        <title>Insights into bilaterian evolution from three spiralian genomes.</title>
        <authorList>
            <person name="Simakov O."/>
            <person name="Marletaz F."/>
            <person name="Cho S.J."/>
            <person name="Edsinger-Gonzales E."/>
            <person name="Havlak P."/>
            <person name="Hellsten U."/>
            <person name="Kuo D.H."/>
            <person name="Larsson T."/>
            <person name="Lv J."/>
            <person name="Arendt D."/>
            <person name="Savage R."/>
            <person name="Osoegawa K."/>
            <person name="de Jong P."/>
            <person name="Grimwood J."/>
            <person name="Chapman J.A."/>
            <person name="Shapiro H."/>
            <person name="Aerts A."/>
            <person name="Otillar R.P."/>
            <person name="Terry A.Y."/>
            <person name="Boore J.L."/>
            <person name="Grigoriev I.V."/>
            <person name="Lindberg D.R."/>
            <person name="Seaver E.C."/>
            <person name="Weisblat D.A."/>
            <person name="Putnam N.H."/>
            <person name="Rokhsar D.S."/>
        </authorList>
    </citation>
    <scope>NUCLEOTIDE SEQUENCE</scope>
</reference>
<keyword evidence="1" id="KW-0472">Membrane</keyword>
<reference evidence="4" key="1">
    <citation type="submission" date="2012-12" db="EMBL/GenBank/DDBJ databases">
        <authorList>
            <person name="Hellsten U."/>
            <person name="Grimwood J."/>
            <person name="Chapman J.A."/>
            <person name="Shapiro H."/>
            <person name="Aerts A."/>
            <person name="Otillar R.P."/>
            <person name="Terry A.Y."/>
            <person name="Boore J.L."/>
            <person name="Simakov O."/>
            <person name="Marletaz F."/>
            <person name="Cho S.-J."/>
            <person name="Edsinger-Gonzales E."/>
            <person name="Havlak P."/>
            <person name="Kuo D.-H."/>
            <person name="Larsson T."/>
            <person name="Lv J."/>
            <person name="Arendt D."/>
            <person name="Savage R."/>
            <person name="Osoegawa K."/>
            <person name="de Jong P."/>
            <person name="Lindberg D.R."/>
            <person name="Seaver E.C."/>
            <person name="Weisblat D.A."/>
            <person name="Putnam N.H."/>
            <person name="Grigoriev I.V."/>
            <person name="Rokhsar D.S."/>
        </authorList>
    </citation>
    <scope>NUCLEOTIDE SEQUENCE</scope>
</reference>
<accession>T1F3A6</accession>
<sequence length="297" mass="32511">MVEMIFLVTIAISMGAIMNMIIIGIMMAMGKMVMEKRVKIISMVVLVCEKIKIANLVLGKNNKFEYSNSSIRDIHNRMWLEKDAYGLKSNLIFAMLSIVVGSILLVFICVFGKNCRGTGLNNATVIRTRNNVIIGRRDQLYDVISFPPTAVSNFDSVIPYTSSPPSYDSLDPKNPPSYSKIFTVESELLRRSSDSTEQGVISGDINSTVRSDSDMVDGGCCRNDLLINGTHPVLVNDVIIPDDTEVSIGDAIVNTESNNNDNLGADNVDGSKTVDLNGCGDDVTRLHGKSNRICNVM</sequence>
<dbReference type="EMBL" id="AMQM01003632">
    <property type="status" value="NOT_ANNOTATED_CDS"/>
    <property type="molecule type" value="Genomic_DNA"/>
</dbReference>
<reference evidence="3" key="3">
    <citation type="submission" date="2015-06" db="UniProtKB">
        <authorList>
            <consortium name="EnsemblMetazoa"/>
        </authorList>
    </citation>
    <scope>IDENTIFICATION</scope>
</reference>
<dbReference type="Proteomes" id="UP000015101">
    <property type="component" value="Unassembled WGS sequence"/>
</dbReference>
<feature type="transmembrane region" description="Helical" evidence="1">
    <location>
        <begin position="91"/>
        <end position="111"/>
    </location>
</feature>
<dbReference type="CTD" id="20203305"/>
<protein>
    <submittedName>
        <fullName evidence="2 3">Uncharacterized protein</fullName>
    </submittedName>
</protein>
<keyword evidence="1" id="KW-1133">Transmembrane helix</keyword>
<dbReference type="GeneID" id="20203305"/>
<feature type="transmembrane region" description="Helical" evidence="1">
    <location>
        <begin position="6"/>
        <end position="28"/>
    </location>
</feature>
<evidence type="ECO:0000313" key="3">
    <source>
        <dbReference type="EnsemblMetazoa" id="HelroP170653"/>
    </source>
</evidence>
<dbReference type="RefSeq" id="XP_009014701.1">
    <property type="nucleotide sequence ID" value="XM_009016453.1"/>
</dbReference>
<dbReference type="AlphaFoldDB" id="T1F3A6"/>
<evidence type="ECO:0000313" key="2">
    <source>
        <dbReference type="EMBL" id="ESO07323.1"/>
    </source>
</evidence>
<dbReference type="EnsemblMetazoa" id="HelroT170653">
    <property type="protein sequence ID" value="HelroP170653"/>
    <property type="gene ID" value="HelroG170653"/>
</dbReference>
<name>T1F3A6_HELRO</name>
<proteinExistence type="predicted"/>
<dbReference type="EMBL" id="KB096222">
    <property type="protein sequence ID" value="ESO07323.1"/>
    <property type="molecule type" value="Genomic_DNA"/>
</dbReference>
<dbReference type="KEGG" id="hro:HELRODRAFT_170653"/>